<protein>
    <submittedName>
        <fullName evidence="1">Uncharacterized protein</fullName>
    </submittedName>
</protein>
<evidence type="ECO:0000313" key="2">
    <source>
        <dbReference type="Proteomes" id="UP001157960"/>
    </source>
</evidence>
<proteinExistence type="predicted"/>
<keyword evidence="2" id="KW-1185">Reference proteome</keyword>
<dbReference type="Proteomes" id="UP001157960">
    <property type="component" value="Unassembled WGS sequence"/>
</dbReference>
<evidence type="ECO:0000313" key="1">
    <source>
        <dbReference type="EMBL" id="SMP19193.1"/>
    </source>
</evidence>
<name>A0ABY1NX57_9FLAO</name>
<organism evidence="1 2">
    <name type="scientific">Chryseobacterium profundimaris</name>
    <dbReference type="NCBI Taxonomy" id="1387275"/>
    <lineage>
        <taxon>Bacteria</taxon>
        <taxon>Pseudomonadati</taxon>
        <taxon>Bacteroidota</taxon>
        <taxon>Flavobacteriia</taxon>
        <taxon>Flavobacteriales</taxon>
        <taxon>Weeksellaceae</taxon>
        <taxon>Chryseobacterium group</taxon>
        <taxon>Chryseobacterium</taxon>
    </lineage>
</organism>
<dbReference type="RefSeq" id="WP_283421983.1">
    <property type="nucleotide sequence ID" value="NZ_FXTZ01000005.1"/>
</dbReference>
<dbReference type="EMBL" id="FXTZ01000005">
    <property type="protein sequence ID" value="SMP19193.1"/>
    <property type="molecule type" value="Genomic_DNA"/>
</dbReference>
<reference evidence="1 2" key="1">
    <citation type="submission" date="2017-05" db="EMBL/GenBank/DDBJ databases">
        <authorList>
            <person name="Varghese N."/>
            <person name="Submissions S."/>
        </authorList>
    </citation>
    <scope>NUCLEOTIDE SEQUENCE [LARGE SCALE GENOMIC DNA]</scope>
    <source>
        <strain evidence="1 2">DSM 28214</strain>
    </source>
</reference>
<gene>
    <name evidence="1" type="ORF">SAMN06264346_10574</name>
</gene>
<accession>A0ABY1NX57</accession>
<sequence>MIKKIFILITLVSFYNIFSQKITKLEFHHSNVIIPFSSINILFEPIKNNKKGKIRVKVKMNRDEEYHLRISKEKFVNIYNACSKIKYDTAAVKGYFLDPSSTDITLTDSLGNKKFYYADGLSRRSQKDKQQSDFWYATTLIVKAARLEMEDLIDYR</sequence>
<comment type="caution">
    <text evidence="1">The sequence shown here is derived from an EMBL/GenBank/DDBJ whole genome shotgun (WGS) entry which is preliminary data.</text>
</comment>